<dbReference type="EMBL" id="BARU01022483">
    <property type="protein sequence ID" value="GAH57344.1"/>
    <property type="molecule type" value="Genomic_DNA"/>
</dbReference>
<evidence type="ECO:0000313" key="1">
    <source>
        <dbReference type="EMBL" id="GAH57344.1"/>
    </source>
</evidence>
<gene>
    <name evidence="1" type="ORF">S03H2_36622</name>
</gene>
<accession>X1HU34</accession>
<dbReference type="Gene3D" id="3.30.420.10">
    <property type="entry name" value="Ribonuclease H-like superfamily/Ribonuclease H"/>
    <property type="match status" value="1"/>
</dbReference>
<dbReference type="InterPro" id="IPR012337">
    <property type="entry name" value="RNaseH-like_sf"/>
</dbReference>
<dbReference type="SUPFAM" id="SSF53098">
    <property type="entry name" value="Ribonuclease H-like"/>
    <property type="match status" value="1"/>
</dbReference>
<dbReference type="GO" id="GO:0003676">
    <property type="term" value="F:nucleic acid binding"/>
    <property type="evidence" value="ECO:0007669"/>
    <property type="project" value="InterPro"/>
</dbReference>
<protein>
    <submittedName>
        <fullName evidence="1">Uncharacterized protein</fullName>
    </submittedName>
</protein>
<comment type="caution">
    <text evidence="1">The sequence shown here is derived from an EMBL/GenBank/DDBJ whole genome shotgun (WGS) entry which is preliminary data.</text>
</comment>
<name>X1HU34_9ZZZZ</name>
<organism evidence="1">
    <name type="scientific">marine sediment metagenome</name>
    <dbReference type="NCBI Taxonomy" id="412755"/>
    <lineage>
        <taxon>unclassified sequences</taxon>
        <taxon>metagenomes</taxon>
        <taxon>ecological metagenomes</taxon>
    </lineage>
</organism>
<proteinExistence type="predicted"/>
<feature type="non-terminal residue" evidence="1">
    <location>
        <position position="1"/>
    </location>
</feature>
<sequence length="201" mass="22841">ESTISSTQHKVDTLQLCMEIDDKIKSDMEYTYSTKLNMDKNYFIIIIQLSSIFKDTIYNSKSTYNPIGTPIKGNENIDSSSAYSLINKLLSSGRIVKVGCAIDNDMHGLSEDYGFTCKTVIDTQNIAKSCNIDILSLENNYTFVKGRMELYVNYEELRDAGIPNWYLRSDVEDTLKKIATKLGLYISNYGFSFIISNKPYT</sequence>
<reference evidence="1" key="1">
    <citation type="journal article" date="2014" name="Front. Microbiol.">
        <title>High frequency of phylogenetically diverse reductive dehalogenase-homologous genes in deep subseafloor sedimentary metagenomes.</title>
        <authorList>
            <person name="Kawai M."/>
            <person name="Futagami T."/>
            <person name="Toyoda A."/>
            <person name="Takaki Y."/>
            <person name="Nishi S."/>
            <person name="Hori S."/>
            <person name="Arai W."/>
            <person name="Tsubouchi T."/>
            <person name="Morono Y."/>
            <person name="Uchiyama I."/>
            <person name="Ito T."/>
            <person name="Fujiyama A."/>
            <person name="Inagaki F."/>
            <person name="Takami H."/>
        </authorList>
    </citation>
    <scope>NUCLEOTIDE SEQUENCE</scope>
    <source>
        <strain evidence="1">Expedition CK06-06</strain>
    </source>
</reference>
<dbReference type="InterPro" id="IPR036397">
    <property type="entry name" value="RNaseH_sf"/>
</dbReference>
<dbReference type="AlphaFoldDB" id="X1HU34"/>